<evidence type="ECO:0000256" key="1">
    <source>
        <dbReference type="ARBA" id="ARBA00004141"/>
    </source>
</evidence>
<evidence type="ECO:0000256" key="4">
    <source>
        <dbReference type="ARBA" id="ARBA00022989"/>
    </source>
</evidence>
<evidence type="ECO:0000256" key="5">
    <source>
        <dbReference type="ARBA" id="ARBA00023136"/>
    </source>
</evidence>
<feature type="transmembrane region" description="Helical" evidence="6">
    <location>
        <begin position="124"/>
        <end position="145"/>
    </location>
</feature>
<dbReference type="InterPro" id="IPR036259">
    <property type="entry name" value="MFS_trans_sf"/>
</dbReference>
<evidence type="ECO:0000256" key="6">
    <source>
        <dbReference type="SAM" id="Phobius"/>
    </source>
</evidence>
<sequence>MGAKTRKLRIAVWDRAALANAYVSGMKKDVNIQGNQYNILVTCLSNIIGQVPHAIVIQVVAPRIWFPLMTVLWAGLTMCCSATNTFSQVATIRFFQGVVEASTYSGTQYIIGSWYKEQEISKRVGLFSASGMAGTMFAGSLRPFLFLASK</sequence>
<dbReference type="GO" id="GO:0098717">
    <property type="term" value="P:pantothenate import across plasma membrane"/>
    <property type="evidence" value="ECO:0007669"/>
    <property type="project" value="TreeGrafter"/>
</dbReference>
<keyword evidence="8" id="KW-1185">Reference proteome</keyword>
<dbReference type="Pfam" id="PF07690">
    <property type="entry name" value="MFS_1"/>
    <property type="match status" value="1"/>
</dbReference>
<proteinExistence type="predicted"/>
<comment type="caution">
    <text evidence="7">The sequence shown here is derived from an EMBL/GenBank/DDBJ whole genome shotgun (WGS) entry which is preliminary data.</text>
</comment>
<dbReference type="Gene3D" id="1.20.1250.20">
    <property type="entry name" value="MFS general substrate transporter like domains"/>
    <property type="match status" value="1"/>
</dbReference>
<dbReference type="AlphaFoldDB" id="A0A2B7WQX5"/>
<gene>
    <name evidence="7" type="ORF">AJ79_08721</name>
</gene>
<keyword evidence="2" id="KW-0813">Transport</keyword>
<evidence type="ECO:0008006" key="9">
    <source>
        <dbReference type="Google" id="ProtNLM"/>
    </source>
</evidence>
<dbReference type="OrthoDB" id="3639251at2759"/>
<dbReference type="PANTHER" id="PTHR43791:SF4">
    <property type="entry name" value="PANTOTHENATE TRANSPORTER FEN2"/>
    <property type="match status" value="1"/>
</dbReference>
<evidence type="ECO:0000256" key="3">
    <source>
        <dbReference type="ARBA" id="ARBA00022692"/>
    </source>
</evidence>
<dbReference type="STRING" id="1447875.A0A2B7WQX5"/>
<organism evidence="7 8">
    <name type="scientific">Helicocarpus griseus UAMH5409</name>
    <dbReference type="NCBI Taxonomy" id="1447875"/>
    <lineage>
        <taxon>Eukaryota</taxon>
        <taxon>Fungi</taxon>
        <taxon>Dikarya</taxon>
        <taxon>Ascomycota</taxon>
        <taxon>Pezizomycotina</taxon>
        <taxon>Eurotiomycetes</taxon>
        <taxon>Eurotiomycetidae</taxon>
        <taxon>Onygenales</taxon>
        <taxon>Ajellomycetaceae</taxon>
        <taxon>Helicocarpus</taxon>
    </lineage>
</organism>
<dbReference type="GO" id="GO:0015233">
    <property type="term" value="F:pantothenate transmembrane transporter activity"/>
    <property type="evidence" value="ECO:0007669"/>
    <property type="project" value="TreeGrafter"/>
</dbReference>
<protein>
    <recommendedName>
        <fullName evidence="9">Major facilitator superfamily (MFS) profile domain-containing protein</fullName>
    </recommendedName>
</protein>
<keyword evidence="3 6" id="KW-0812">Transmembrane</keyword>
<dbReference type="SUPFAM" id="SSF103473">
    <property type="entry name" value="MFS general substrate transporter"/>
    <property type="match status" value="1"/>
</dbReference>
<dbReference type="PANTHER" id="PTHR43791">
    <property type="entry name" value="PERMEASE-RELATED"/>
    <property type="match status" value="1"/>
</dbReference>
<keyword evidence="5 6" id="KW-0472">Membrane</keyword>
<keyword evidence="4 6" id="KW-1133">Transmembrane helix</keyword>
<dbReference type="EMBL" id="PDNB01000215">
    <property type="protein sequence ID" value="PGG99022.1"/>
    <property type="molecule type" value="Genomic_DNA"/>
</dbReference>
<dbReference type="Proteomes" id="UP000223968">
    <property type="component" value="Unassembled WGS sequence"/>
</dbReference>
<dbReference type="InterPro" id="IPR011701">
    <property type="entry name" value="MFS"/>
</dbReference>
<evidence type="ECO:0000313" key="8">
    <source>
        <dbReference type="Proteomes" id="UP000223968"/>
    </source>
</evidence>
<comment type="subcellular location">
    <subcellularLocation>
        <location evidence="1">Membrane</location>
        <topology evidence="1">Multi-pass membrane protein</topology>
    </subcellularLocation>
</comment>
<name>A0A2B7WQX5_9EURO</name>
<reference evidence="7 8" key="1">
    <citation type="submission" date="2017-10" db="EMBL/GenBank/DDBJ databases">
        <title>Comparative genomics in systemic dimorphic fungi from Ajellomycetaceae.</title>
        <authorList>
            <person name="Munoz J.F."/>
            <person name="Mcewen J.G."/>
            <person name="Clay O.K."/>
            <person name="Cuomo C.A."/>
        </authorList>
    </citation>
    <scope>NUCLEOTIDE SEQUENCE [LARGE SCALE GENOMIC DNA]</scope>
    <source>
        <strain evidence="7 8">UAMH5409</strain>
    </source>
</reference>
<evidence type="ECO:0000256" key="2">
    <source>
        <dbReference type="ARBA" id="ARBA00022448"/>
    </source>
</evidence>
<accession>A0A2B7WQX5</accession>
<dbReference type="GO" id="GO:0005886">
    <property type="term" value="C:plasma membrane"/>
    <property type="evidence" value="ECO:0007669"/>
    <property type="project" value="TreeGrafter"/>
</dbReference>
<evidence type="ECO:0000313" key="7">
    <source>
        <dbReference type="EMBL" id="PGG99022.1"/>
    </source>
</evidence>